<feature type="compositionally biased region" description="Low complexity" evidence="11">
    <location>
        <begin position="863"/>
        <end position="876"/>
    </location>
</feature>
<dbReference type="InterPro" id="IPR056877">
    <property type="entry name" value="Med14_C"/>
</dbReference>
<keyword evidence="7 10" id="KW-0804">Transcription</keyword>
<feature type="domain" description="Mediator complex subunit MED14 N-terminal" evidence="12">
    <location>
        <begin position="34"/>
        <end position="159"/>
    </location>
</feature>
<proteinExistence type="inferred from homology"/>
<dbReference type="GO" id="GO:0003712">
    <property type="term" value="F:transcription coregulator activity"/>
    <property type="evidence" value="ECO:0007669"/>
    <property type="project" value="UniProtKB-UniRule"/>
</dbReference>
<evidence type="ECO:0000256" key="2">
    <source>
        <dbReference type="ARBA" id="ARBA00007813"/>
    </source>
</evidence>
<gene>
    <name evidence="18" type="ORF">ROHU_018636</name>
</gene>
<comment type="subunit">
    <text evidence="10">Component of the Mediator complex.</text>
</comment>
<sequence>MAPVQIGSDGQLVPAGGPTSAPQPPPGAPATQGVRLSLLIEFLLQRTYHEITLLAELLPRKTDMERKIEIVQFASRTRQLFVRLLALVKWASNAGKVEKCAMISSFLDQQAYLFVDTADRLASLARDALVHARLPSFAIPFAIDVLTTGSYPRLPTCIRLEVLHSQTLMLIRERWGDLVQVERYVPAKCLTLSVWNQQVLGRKTGTASVHKVTIRIDETDGSKPLQISHEPPLPACDSRLMERAMKIDHLSVEKLLIDSVHARSHQKLQELKAILKSSNPSDNSFIETALPTLVIPILEPCGRSECLHIFVDLHSGMFQPMLYGVDQSMLDDIEKSINDDMKRIITWLQQLKFWLGEQRCRQSVKHLPTLCTDILHLSNLTTHPVGNLSKHRLFIKLTRLPQYYIVVEMFDVSSNLTELQYKYYFLSVSQIESEDGLPSAQLLQQFKPNLEELVQDISSGRMARPGSKRKLSGEQSAIEPKKPKRSGEMCAFNKELAHLVAMCDTNMPLIGLRCELSSMEIPHQGVQVEGDGCSHAIRILKIPYCKGVGEETRKALERSLLDCTFRLQGRNNRTWVAELVFSSCPLNSTANKEQASTRHVYLTYENPLSEPVGGRKVVEMFLNDWNSISQLYECVLEFSRALSDTQAPLNAINKLPTVPMLGLTQRTNTAYQCFSILPQSPTHIRLAFRNMYCIDIYCRSRGVVAIRDGAYSLFDNTKIVEGFYPAPGLKTFLNMFVDSNQDARRRSVNEDDNPPSPISIEDTFMPLTQTQPPGRGVYPPLTSPPNPYHVPPSPSMITQSPGNIHAANSPSGALRAPSPFGPTPSPSSLGISMGQTSNFASPHGTLDPSSPYPMVSASPRVGPWPGSPQVSGPSPGARIPGMSPGNPLHSPIPDPSHSPRAGTRLAGSYLCSPLERFLGSVIMRRHLQRIIQLEPNLTIVNSNEPGVIMFKTEVLKCRVALNPKTYQTLQLKVTPENTGPWSQEELQVLEKFFETRVAGPPFKYNTLNAFTKLLGAPTNILRDCVRIMKLELFPDQAAQLNWNVQFCLTIPPSAPPIAPPGTIAVVLKTKMLFFLQLTQRLPVPQEPISIIVPIVYDMATGLTQQADIPRQHSSSGAAALMVSSILRRFNEHHPPRQGECTIFAAVHELMANLTLNAGGRP</sequence>
<dbReference type="AlphaFoldDB" id="A0A498NEU4"/>
<comment type="similarity">
    <text evidence="2 10">Belongs to the Mediator complex subunit 14 family.</text>
</comment>
<evidence type="ECO:0000259" key="12">
    <source>
        <dbReference type="Pfam" id="PF08638"/>
    </source>
</evidence>
<dbReference type="Pfam" id="PF22983">
    <property type="entry name" value="RM8_Med14"/>
    <property type="match status" value="1"/>
</dbReference>
<evidence type="ECO:0000256" key="1">
    <source>
        <dbReference type="ARBA" id="ARBA00004123"/>
    </source>
</evidence>
<protein>
    <recommendedName>
        <fullName evidence="3 10">Mediator of RNA polymerase II transcription subunit 14</fullName>
    </recommendedName>
    <alternativeName>
        <fullName evidence="9 10">Mediator complex subunit 14</fullName>
    </alternativeName>
</protein>
<dbReference type="STRING" id="84645.A0A498NEU4"/>
<evidence type="ECO:0000259" key="16">
    <source>
        <dbReference type="Pfam" id="PF25067"/>
    </source>
</evidence>
<evidence type="ECO:0000259" key="14">
    <source>
        <dbReference type="Pfam" id="PF22983"/>
    </source>
</evidence>
<evidence type="ECO:0000256" key="6">
    <source>
        <dbReference type="ARBA" id="ARBA00023159"/>
    </source>
</evidence>
<dbReference type="Pfam" id="PF22981">
    <property type="entry name" value="RM2_Med14"/>
    <property type="match status" value="1"/>
</dbReference>
<feature type="region of interest" description="Disordered" evidence="11">
    <location>
        <begin position="460"/>
        <end position="484"/>
    </location>
</feature>
<evidence type="ECO:0000256" key="11">
    <source>
        <dbReference type="SAM" id="MobiDB-lite"/>
    </source>
</evidence>
<dbReference type="PANTHER" id="PTHR12809">
    <property type="entry name" value="MEDIATOR COMPLEX SUBUNIT"/>
    <property type="match status" value="1"/>
</dbReference>
<feature type="domain" description="Mediator of RNA polymerase II transcription subunit 14 RM2" evidence="13">
    <location>
        <begin position="171"/>
        <end position="250"/>
    </location>
</feature>
<feature type="domain" description="Mediator of RNA polymerase II transcription subunit 14 RM5" evidence="16">
    <location>
        <begin position="521"/>
        <end position="606"/>
    </location>
</feature>
<dbReference type="Pfam" id="PF25067">
    <property type="entry name" value="RM5_Med14"/>
    <property type="match status" value="1"/>
</dbReference>
<dbReference type="InterPro" id="IPR055113">
    <property type="entry name" value="Med14_RM2"/>
</dbReference>
<keyword evidence="8 10" id="KW-0539">Nucleus</keyword>
<keyword evidence="19" id="KW-1185">Reference proteome</keyword>
<keyword evidence="6 10" id="KW-0010">Activator</keyword>
<feature type="domain" description="Mediator of RNA polymerase II transcription subunit 14 RM8" evidence="14">
    <location>
        <begin position="927"/>
        <end position="998"/>
    </location>
</feature>
<evidence type="ECO:0000256" key="8">
    <source>
        <dbReference type="ARBA" id="ARBA00023242"/>
    </source>
</evidence>
<dbReference type="Proteomes" id="UP000290572">
    <property type="component" value="Unassembled WGS sequence"/>
</dbReference>
<accession>A0A498NEU4</accession>
<reference evidence="18 19" key="1">
    <citation type="submission" date="2018-03" db="EMBL/GenBank/DDBJ databases">
        <title>Draft genome sequence of Rohu Carp (Labeo rohita).</title>
        <authorList>
            <person name="Das P."/>
            <person name="Kushwaha B."/>
            <person name="Joshi C.G."/>
            <person name="Kumar D."/>
            <person name="Nagpure N.S."/>
            <person name="Sahoo L."/>
            <person name="Das S.P."/>
            <person name="Bit A."/>
            <person name="Patnaik S."/>
            <person name="Meher P.K."/>
            <person name="Jayasankar P."/>
            <person name="Koringa P.G."/>
            <person name="Patel N.V."/>
            <person name="Hinsu A.T."/>
            <person name="Kumar R."/>
            <person name="Pandey M."/>
            <person name="Agarwal S."/>
            <person name="Srivastava S."/>
            <person name="Singh M."/>
            <person name="Iquebal M.A."/>
            <person name="Jaiswal S."/>
            <person name="Angadi U.B."/>
            <person name="Kumar N."/>
            <person name="Raza M."/>
            <person name="Shah T.M."/>
            <person name="Rai A."/>
            <person name="Jena J.K."/>
        </authorList>
    </citation>
    <scope>NUCLEOTIDE SEQUENCE [LARGE SCALE GENOMIC DNA]</scope>
    <source>
        <strain evidence="18">DASCIFA01</strain>
        <tissue evidence="18">Testis</tissue>
    </source>
</reference>
<evidence type="ECO:0000256" key="10">
    <source>
        <dbReference type="RuleBase" id="RU365082"/>
    </source>
</evidence>
<feature type="domain" description="Mediator of RNA polymerase II transcription subunit 14 C-terminal" evidence="17">
    <location>
        <begin position="1014"/>
        <end position="1155"/>
    </location>
</feature>
<dbReference type="InterPro" id="IPR055107">
    <property type="entry name" value="Med14_RM8"/>
</dbReference>
<dbReference type="InterPro" id="IPR056878">
    <property type="entry name" value="RM5_Med14"/>
</dbReference>
<name>A0A498NEU4_LABRO</name>
<feature type="region of interest" description="Disordered" evidence="11">
    <location>
        <begin position="1"/>
        <end position="30"/>
    </location>
</feature>
<comment type="subcellular location">
    <subcellularLocation>
        <location evidence="1 10">Nucleus</location>
    </subcellularLocation>
</comment>
<dbReference type="GO" id="GO:0006357">
    <property type="term" value="P:regulation of transcription by RNA polymerase II"/>
    <property type="evidence" value="ECO:0007669"/>
    <property type="project" value="InterPro"/>
</dbReference>
<dbReference type="InterPro" id="IPR056879">
    <property type="entry name" value="RM3_Med14"/>
</dbReference>
<dbReference type="InterPro" id="IPR055122">
    <property type="entry name" value="Med14_N"/>
</dbReference>
<feature type="compositionally biased region" description="Polar residues" evidence="11">
    <location>
        <begin position="796"/>
        <end position="811"/>
    </location>
</feature>
<comment type="caution">
    <text evidence="18">The sequence shown here is derived from an EMBL/GenBank/DDBJ whole genome shotgun (WGS) entry which is preliminary data.</text>
</comment>
<dbReference type="PANTHER" id="PTHR12809:SF2">
    <property type="entry name" value="MEDIATOR OF RNA POLYMERASE II TRANSCRIPTION SUBUNIT 14"/>
    <property type="match status" value="1"/>
</dbReference>
<evidence type="ECO:0000256" key="4">
    <source>
        <dbReference type="ARBA" id="ARBA00022737"/>
    </source>
</evidence>
<dbReference type="Pfam" id="PF08638">
    <property type="entry name" value="Med14"/>
    <property type="match status" value="1"/>
</dbReference>
<organism evidence="18 19">
    <name type="scientific">Labeo rohita</name>
    <name type="common">Indian major carp</name>
    <name type="synonym">Cyprinus rohita</name>
    <dbReference type="NCBI Taxonomy" id="84645"/>
    <lineage>
        <taxon>Eukaryota</taxon>
        <taxon>Metazoa</taxon>
        <taxon>Chordata</taxon>
        <taxon>Craniata</taxon>
        <taxon>Vertebrata</taxon>
        <taxon>Euteleostomi</taxon>
        <taxon>Actinopterygii</taxon>
        <taxon>Neopterygii</taxon>
        <taxon>Teleostei</taxon>
        <taxon>Ostariophysi</taxon>
        <taxon>Cypriniformes</taxon>
        <taxon>Cyprinidae</taxon>
        <taxon>Labeoninae</taxon>
        <taxon>Labeonini</taxon>
        <taxon>Labeo</taxon>
    </lineage>
</organism>
<evidence type="ECO:0000256" key="9">
    <source>
        <dbReference type="ARBA" id="ARBA00032007"/>
    </source>
</evidence>
<evidence type="ECO:0000259" key="15">
    <source>
        <dbReference type="Pfam" id="PF25065"/>
    </source>
</evidence>
<dbReference type="GO" id="GO:0016592">
    <property type="term" value="C:mediator complex"/>
    <property type="evidence" value="ECO:0007669"/>
    <property type="project" value="UniProtKB-UniRule"/>
</dbReference>
<comment type="function">
    <text evidence="10">Component of the Mediator complex, a coactivator involved in the regulated transcription of nearly all RNA polymerase II-dependent genes. Mediator functions as a bridge to convey information from gene-specific regulatory proteins to the basal RNA polymerase II transcription machinery. Mediator is recruited to promoters by direct interactions with regulatory proteins and serves as a scaffold for the assembly of a functional preinitiation complex with RNA polymerase II and the general transcription factors.</text>
</comment>
<evidence type="ECO:0000256" key="3">
    <source>
        <dbReference type="ARBA" id="ARBA00019619"/>
    </source>
</evidence>
<evidence type="ECO:0000313" key="18">
    <source>
        <dbReference type="EMBL" id="RXN28907.1"/>
    </source>
</evidence>
<keyword evidence="5 10" id="KW-0805">Transcription regulation</keyword>
<dbReference type="Pfam" id="PF25065">
    <property type="entry name" value="RM3_Med14"/>
    <property type="match status" value="1"/>
</dbReference>
<evidence type="ECO:0000256" key="5">
    <source>
        <dbReference type="ARBA" id="ARBA00023015"/>
    </source>
</evidence>
<dbReference type="GO" id="GO:0070847">
    <property type="term" value="C:core mediator complex"/>
    <property type="evidence" value="ECO:0007669"/>
    <property type="project" value="TreeGrafter"/>
</dbReference>
<evidence type="ECO:0000259" key="17">
    <source>
        <dbReference type="Pfam" id="PF25069"/>
    </source>
</evidence>
<dbReference type="EMBL" id="QBIY01011822">
    <property type="protein sequence ID" value="RXN28907.1"/>
    <property type="molecule type" value="Genomic_DNA"/>
</dbReference>
<keyword evidence="4" id="KW-0677">Repeat</keyword>
<feature type="domain" description="Mediator of RNA polymerase II transcription subunit 14 RM3" evidence="15">
    <location>
        <begin position="253"/>
        <end position="360"/>
    </location>
</feature>
<feature type="region of interest" description="Disordered" evidence="11">
    <location>
        <begin position="862"/>
        <end position="899"/>
    </location>
</feature>
<evidence type="ECO:0000313" key="19">
    <source>
        <dbReference type="Proteomes" id="UP000290572"/>
    </source>
</evidence>
<dbReference type="Pfam" id="PF25069">
    <property type="entry name" value="Med14_C"/>
    <property type="match status" value="1"/>
</dbReference>
<dbReference type="InterPro" id="IPR013947">
    <property type="entry name" value="Mediator_Med14"/>
</dbReference>
<evidence type="ECO:0000259" key="13">
    <source>
        <dbReference type="Pfam" id="PF22981"/>
    </source>
</evidence>
<feature type="region of interest" description="Disordered" evidence="11">
    <location>
        <begin position="743"/>
        <end position="837"/>
    </location>
</feature>
<feature type="compositionally biased region" description="Pro residues" evidence="11">
    <location>
        <begin position="781"/>
        <end position="794"/>
    </location>
</feature>
<evidence type="ECO:0000256" key="7">
    <source>
        <dbReference type="ARBA" id="ARBA00023163"/>
    </source>
</evidence>